<keyword evidence="6" id="KW-1185">Reference proteome</keyword>
<dbReference type="InterPro" id="IPR029058">
    <property type="entry name" value="AB_hydrolase_fold"/>
</dbReference>
<accession>A0ABP8QT61</accession>
<protein>
    <recommendedName>
        <fullName evidence="4">Peptidase S9 prolyl oligopeptidase catalytic domain-containing protein</fullName>
    </recommendedName>
</protein>
<gene>
    <name evidence="5" type="ORF">GCM10023173_02550</name>
</gene>
<organism evidence="5 6">
    <name type="scientific">Sphingobacterium thermophilum</name>
    <dbReference type="NCBI Taxonomy" id="768534"/>
    <lineage>
        <taxon>Bacteria</taxon>
        <taxon>Pseudomonadati</taxon>
        <taxon>Bacteroidota</taxon>
        <taxon>Sphingobacteriia</taxon>
        <taxon>Sphingobacteriales</taxon>
        <taxon>Sphingobacteriaceae</taxon>
        <taxon>Sphingobacterium</taxon>
    </lineage>
</organism>
<evidence type="ECO:0000256" key="2">
    <source>
        <dbReference type="ARBA" id="ARBA00022801"/>
    </source>
</evidence>
<keyword evidence="3" id="KW-0645">Protease</keyword>
<keyword evidence="3" id="KW-0720">Serine protease</keyword>
<dbReference type="Gene3D" id="3.40.50.1820">
    <property type="entry name" value="alpha/beta hydrolase"/>
    <property type="match status" value="1"/>
</dbReference>
<evidence type="ECO:0000313" key="5">
    <source>
        <dbReference type="EMBL" id="GAA4510722.1"/>
    </source>
</evidence>
<dbReference type="RefSeq" id="WP_345063587.1">
    <property type="nucleotide sequence ID" value="NZ_BAABGR010000003.1"/>
</dbReference>
<proteinExistence type="predicted"/>
<comment type="caution">
    <text evidence="5">The sequence shown here is derived from an EMBL/GenBank/DDBJ whole genome shotgun (WGS) entry which is preliminary data.</text>
</comment>
<evidence type="ECO:0000259" key="4">
    <source>
        <dbReference type="Pfam" id="PF00326"/>
    </source>
</evidence>
<dbReference type="EMBL" id="BAABGR010000003">
    <property type="protein sequence ID" value="GAA4510722.1"/>
    <property type="molecule type" value="Genomic_DNA"/>
</dbReference>
<evidence type="ECO:0000313" key="6">
    <source>
        <dbReference type="Proteomes" id="UP001500394"/>
    </source>
</evidence>
<dbReference type="Proteomes" id="UP001500394">
    <property type="component" value="Unassembled WGS sequence"/>
</dbReference>
<dbReference type="SUPFAM" id="SSF53474">
    <property type="entry name" value="alpha/beta-Hydrolases"/>
    <property type="match status" value="1"/>
</dbReference>
<sequence>MNKVTILSAFLLLGLQGQAQRLPEKQVDANQFKSQMKEALSKRAMTPTDLWAVGRVSAEGLSADGSTLVYGVSNYSFEQNKSEKNLFTIPVKGGVAKPFTTDPGGESVIEITPENEVIYLYKGQLWKKNINGGEAVQLTNYEGGLSDVKLSPDKKHILFSKQVLIKKYHSVDKYPDLPKSNVYIYDDLDYKHWDSFNDGRFNHPFVASYNQGQIGEAIDLLEGQPYYTPTAPFGGAEDYVWAPDSKSILYVCKKKFGKDYALSTNTDIYKYDLDTKQTTNLTEGLMGYDTNPSFSPDGKYLTWLSMKTDGYEVDKNDIMLMDIANGRKLNLTAHWDETINSFFWSKDNKKIYFVAPTKGTVQLFELTVPANLNVRSLPAIQQLSQGQFDINGIVGETKEGLVVTSTTMTRATEIYLFSLKKKNLTPITSVNDALYAQLKETKVEGRFCKASDGADLFSWVIYPPDFDPNKKYPTLLFCQGGPQSATTQGYSFRWNFQLMASQGYIVILPNRRGMPGWGVKWNHDISKDWGGASYPRLSCCY</sequence>
<evidence type="ECO:0000256" key="1">
    <source>
        <dbReference type="ARBA" id="ARBA00022729"/>
    </source>
</evidence>
<name>A0ABP8QT61_9SPHI</name>
<keyword evidence="2" id="KW-0378">Hydrolase</keyword>
<dbReference type="InterPro" id="IPR011659">
    <property type="entry name" value="WD40"/>
</dbReference>
<dbReference type="PANTHER" id="PTHR42776:SF13">
    <property type="entry name" value="DIPEPTIDYL-PEPTIDASE 5"/>
    <property type="match status" value="1"/>
</dbReference>
<dbReference type="Pfam" id="PF00326">
    <property type="entry name" value="Peptidase_S9"/>
    <property type="match status" value="1"/>
</dbReference>
<dbReference type="SUPFAM" id="SSF82171">
    <property type="entry name" value="DPP6 N-terminal domain-like"/>
    <property type="match status" value="1"/>
</dbReference>
<reference evidence="6" key="1">
    <citation type="journal article" date="2019" name="Int. J. Syst. Evol. Microbiol.">
        <title>The Global Catalogue of Microorganisms (GCM) 10K type strain sequencing project: providing services to taxonomists for standard genome sequencing and annotation.</title>
        <authorList>
            <consortium name="The Broad Institute Genomics Platform"/>
            <consortium name="The Broad Institute Genome Sequencing Center for Infectious Disease"/>
            <person name="Wu L."/>
            <person name="Ma J."/>
        </authorList>
    </citation>
    <scope>NUCLEOTIDE SEQUENCE [LARGE SCALE GENOMIC DNA]</scope>
    <source>
        <strain evidence="6">JCM 17858</strain>
    </source>
</reference>
<dbReference type="PANTHER" id="PTHR42776">
    <property type="entry name" value="SERINE PEPTIDASE S9 FAMILY MEMBER"/>
    <property type="match status" value="1"/>
</dbReference>
<feature type="domain" description="Peptidase S9 prolyl oligopeptidase catalytic" evidence="4">
    <location>
        <begin position="491"/>
        <end position="534"/>
    </location>
</feature>
<dbReference type="Pfam" id="PF07676">
    <property type="entry name" value="PD40"/>
    <property type="match status" value="2"/>
</dbReference>
<dbReference type="Gene3D" id="2.120.10.30">
    <property type="entry name" value="TolB, C-terminal domain"/>
    <property type="match status" value="2"/>
</dbReference>
<dbReference type="InterPro" id="IPR011042">
    <property type="entry name" value="6-blade_b-propeller_TolB-like"/>
</dbReference>
<dbReference type="InterPro" id="IPR001375">
    <property type="entry name" value="Peptidase_S9_cat"/>
</dbReference>
<keyword evidence="1" id="KW-0732">Signal</keyword>
<evidence type="ECO:0000256" key="3">
    <source>
        <dbReference type="ARBA" id="ARBA00022825"/>
    </source>
</evidence>